<feature type="chain" id="PRO_5038392040" description="Lipoprotein" evidence="1">
    <location>
        <begin position="22"/>
        <end position="273"/>
    </location>
</feature>
<proteinExistence type="predicted"/>
<name>A0A1Z5J0K6_9LACO</name>
<keyword evidence="1" id="KW-0732">Signal</keyword>
<evidence type="ECO:0008006" key="4">
    <source>
        <dbReference type="Google" id="ProtNLM"/>
    </source>
</evidence>
<dbReference type="Proteomes" id="UP000223370">
    <property type="component" value="Unassembled WGS sequence"/>
</dbReference>
<dbReference type="EMBL" id="BCMJ01000001">
    <property type="protein sequence ID" value="GAX07416.1"/>
    <property type="molecule type" value="Genomic_DNA"/>
</dbReference>
<keyword evidence="3" id="KW-1185">Reference proteome</keyword>
<reference evidence="2 3" key="1">
    <citation type="submission" date="2015-11" db="EMBL/GenBank/DDBJ databases">
        <title>Draft genome sequences of new species of the genus Lactobacillus isolated from orchardgrass silage.</title>
        <authorList>
            <person name="Tohno M."/>
            <person name="Tanizawa Y."/>
            <person name="Arita M."/>
        </authorList>
    </citation>
    <scope>NUCLEOTIDE SEQUENCE [LARGE SCALE GENOMIC DNA]</scope>
    <source>
        <strain evidence="2 3">IWT5</strain>
    </source>
</reference>
<evidence type="ECO:0000256" key="1">
    <source>
        <dbReference type="SAM" id="SignalP"/>
    </source>
</evidence>
<gene>
    <name evidence="2" type="ORF">IWT5_00149</name>
</gene>
<dbReference type="PROSITE" id="PS51257">
    <property type="entry name" value="PROKAR_LIPOPROTEIN"/>
    <property type="match status" value="1"/>
</dbReference>
<evidence type="ECO:0000313" key="3">
    <source>
        <dbReference type="Proteomes" id="UP000223370"/>
    </source>
</evidence>
<accession>A0A1Z5J0K6</accession>
<protein>
    <recommendedName>
        <fullName evidence="4">Lipoprotein</fullName>
    </recommendedName>
</protein>
<comment type="caution">
    <text evidence="2">The sequence shown here is derived from an EMBL/GenBank/DDBJ whole genome shotgun (WGS) entry which is preliminary data.</text>
</comment>
<feature type="signal peptide" evidence="1">
    <location>
        <begin position="1"/>
        <end position="21"/>
    </location>
</feature>
<evidence type="ECO:0000313" key="2">
    <source>
        <dbReference type="EMBL" id="GAX07416.1"/>
    </source>
</evidence>
<dbReference type="AlphaFoldDB" id="A0A1Z5J0K6"/>
<dbReference type="RefSeq" id="WP_098823407.1">
    <property type="nucleotide sequence ID" value="NZ_BCMJ01000001.1"/>
</dbReference>
<dbReference type="OrthoDB" id="2281394at2"/>
<sequence precursor="true">MFRFKHLLLSFLIVFAGCWLTACGNQKRQTQPINKLALVKSGQTDQPRIWYHFSQSHSHVTAKDSVNALFVLKKGKVTTYMLPTGKDKVTLNRLSHMSTSAQINWAKNQDKQAFRAGVATQQDKVASSIAGIKSDLKRLQKSNSDPSQVKALQQYLKINEAIHDNPSKYAAPVAYPLTAVQQSHGEQFGLKLYPVKTVQYGDANVIMASELSLSNYTFDKRIQPQKIDGHYYGGYSSAINDNHYLILTQVTKQTRIVYDKQKTTGVSKPVTAE</sequence>
<organism evidence="2 3">
    <name type="scientific">Secundilactobacillus silagincola</name>
    <dbReference type="NCBI Taxonomy" id="1714681"/>
    <lineage>
        <taxon>Bacteria</taxon>
        <taxon>Bacillati</taxon>
        <taxon>Bacillota</taxon>
        <taxon>Bacilli</taxon>
        <taxon>Lactobacillales</taxon>
        <taxon>Lactobacillaceae</taxon>
        <taxon>Secundilactobacillus</taxon>
    </lineage>
</organism>